<dbReference type="SFLD" id="SFLDS00003">
    <property type="entry name" value="Haloacid_Dehalogenase"/>
    <property type="match status" value="1"/>
</dbReference>
<keyword evidence="7 8" id="KW-0539">Nucleus</keyword>
<feature type="binding site" evidence="8">
    <location>
        <begin position="152"/>
        <end position="153"/>
    </location>
    <ligand>
        <name>substrate</name>
    </ligand>
</feature>
<keyword evidence="1 8" id="KW-0963">Cytoplasm</keyword>
<dbReference type="Gene3D" id="1.10.720.60">
    <property type="match status" value="1"/>
</dbReference>
<organism evidence="10">
    <name type="scientific">Aedes albopictus</name>
    <name type="common">Asian tiger mosquito</name>
    <name type="synonym">Stegomyia albopicta</name>
    <dbReference type="NCBI Taxonomy" id="7160"/>
    <lineage>
        <taxon>Eukaryota</taxon>
        <taxon>Metazoa</taxon>
        <taxon>Ecdysozoa</taxon>
        <taxon>Arthropoda</taxon>
        <taxon>Hexapoda</taxon>
        <taxon>Insecta</taxon>
        <taxon>Pterygota</taxon>
        <taxon>Neoptera</taxon>
        <taxon>Endopterygota</taxon>
        <taxon>Diptera</taxon>
        <taxon>Nematocera</taxon>
        <taxon>Culicoidea</taxon>
        <taxon>Culicidae</taxon>
        <taxon>Culicinae</taxon>
        <taxon>Aedini</taxon>
        <taxon>Aedes</taxon>
        <taxon>Stegomyia</taxon>
    </lineage>
</organism>
<dbReference type="GO" id="GO:0005634">
    <property type="term" value="C:nucleus"/>
    <property type="evidence" value="ECO:0007669"/>
    <property type="project" value="UniProtKB-SubCell"/>
</dbReference>
<evidence type="ECO:0000256" key="4">
    <source>
        <dbReference type="ARBA" id="ARBA00022801"/>
    </source>
</evidence>
<comment type="catalytic activity">
    <reaction evidence="8">
        <text>5-methylsulfanyl-2,3-dioxopentyl phosphate + H2O = 1,2-dihydroxy-5-(methylsulfanyl)pent-1-en-3-one + phosphate</text>
        <dbReference type="Rhea" id="RHEA:21700"/>
        <dbReference type="ChEBI" id="CHEBI:15377"/>
        <dbReference type="ChEBI" id="CHEBI:43474"/>
        <dbReference type="ChEBI" id="CHEBI:49252"/>
        <dbReference type="ChEBI" id="CHEBI:58828"/>
        <dbReference type="EC" id="3.1.3.77"/>
    </reaction>
</comment>
<dbReference type="VEuPathDB" id="VectorBase:AALC636_018450"/>
<dbReference type="SFLD" id="SFLDF00044">
    <property type="entry name" value="enolase-phosphatase"/>
    <property type="match status" value="1"/>
</dbReference>
<dbReference type="InterPro" id="IPR023214">
    <property type="entry name" value="HAD_sf"/>
</dbReference>
<comment type="similarity">
    <text evidence="8">Belongs to the HAD-like hydrolase superfamily. MasA/MtnC family.</text>
</comment>
<dbReference type="CDD" id="cd01629">
    <property type="entry name" value="HAD_EP"/>
    <property type="match status" value="1"/>
</dbReference>
<feature type="binding site" evidence="8">
    <location>
        <position position="19"/>
    </location>
    <ligand>
        <name>Mg(2+)</name>
        <dbReference type="ChEBI" id="CHEBI:18420"/>
    </ligand>
</feature>
<evidence type="ECO:0000256" key="7">
    <source>
        <dbReference type="ARBA" id="ARBA00023242"/>
    </source>
</evidence>
<dbReference type="GO" id="GO:0000287">
    <property type="term" value="F:magnesium ion binding"/>
    <property type="evidence" value="ECO:0007669"/>
    <property type="project" value="UniProtKB-UniRule"/>
</dbReference>
<comment type="subunit">
    <text evidence="8">Monomer.</text>
</comment>
<dbReference type="PANTHER" id="PTHR20371">
    <property type="entry name" value="ENOLASE-PHOSPHATASE E1"/>
    <property type="match status" value="1"/>
</dbReference>
<dbReference type="SUPFAM" id="SSF56784">
    <property type="entry name" value="HAD-like"/>
    <property type="match status" value="1"/>
</dbReference>
<keyword evidence="3 8" id="KW-0479">Metal-binding</keyword>
<dbReference type="HAMAP" id="MF_01681">
    <property type="entry name" value="Salvage_MtnC"/>
    <property type="match status" value="1"/>
</dbReference>
<dbReference type="FunFam" id="1.10.720.60:FF:000004">
    <property type="entry name" value="Enolase-phosphatase E1"/>
    <property type="match status" value="1"/>
</dbReference>
<dbReference type="FunFam" id="3.40.50.1000:FF:000079">
    <property type="entry name" value="Enolase-phosphatase E1"/>
    <property type="match status" value="1"/>
</dbReference>
<dbReference type="PANTHER" id="PTHR20371:SF1">
    <property type="entry name" value="ENOLASE-PHOSPHATASE E1"/>
    <property type="match status" value="1"/>
</dbReference>
<protein>
    <recommendedName>
        <fullName evidence="8">Enolase-phosphatase E1</fullName>
        <ecNumber evidence="8">3.1.3.77</ecNumber>
    </recommendedName>
    <alternativeName>
        <fullName evidence="8">2,3-diketo-5-methylthio-1-phosphopentane phosphatase</fullName>
    </alternativeName>
</protein>
<evidence type="ECO:0000256" key="6">
    <source>
        <dbReference type="ARBA" id="ARBA00023167"/>
    </source>
</evidence>
<evidence type="ECO:0000256" key="9">
    <source>
        <dbReference type="SAM" id="MobiDB-lite"/>
    </source>
</evidence>
<dbReference type="InterPro" id="IPR036412">
    <property type="entry name" value="HAD-like_sf"/>
</dbReference>
<dbReference type="Pfam" id="PF00702">
    <property type="entry name" value="Hydrolase"/>
    <property type="match status" value="1"/>
</dbReference>
<keyword evidence="4 8" id="KW-0378">Hydrolase</keyword>
<dbReference type="GO" id="GO:0019509">
    <property type="term" value="P:L-methionine salvage from methylthioadenosine"/>
    <property type="evidence" value="ECO:0007669"/>
    <property type="project" value="UniProtKB-UniRule"/>
</dbReference>
<comment type="cofactor">
    <cofactor evidence="8">
        <name>Mg(2+)</name>
        <dbReference type="ChEBI" id="CHEBI:18420"/>
    </cofactor>
    <text evidence="8">Binds 1 Mg(2+) ion per subunit.</text>
</comment>
<feature type="binding site" evidence="8">
    <location>
        <position position="211"/>
    </location>
    <ligand>
        <name>Mg(2+)</name>
        <dbReference type="ChEBI" id="CHEBI:18420"/>
    </ligand>
</feature>
<dbReference type="GO" id="GO:0043874">
    <property type="term" value="F:acireductone synthase activity"/>
    <property type="evidence" value="ECO:0007669"/>
    <property type="project" value="UniProtKB-EC"/>
</dbReference>
<dbReference type="VEuPathDB" id="VectorBase:AALF018436"/>
<feature type="compositionally biased region" description="Basic and acidic residues" evidence="9">
    <location>
        <begin position="260"/>
        <end position="290"/>
    </location>
</feature>
<dbReference type="InterPro" id="IPR006439">
    <property type="entry name" value="HAD-SF_hydro_IA"/>
</dbReference>
<feature type="binding site" evidence="8">
    <location>
        <position position="21"/>
    </location>
    <ligand>
        <name>Mg(2+)</name>
        <dbReference type="ChEBI" id="CHEBI:18420"/>
    </ligand>
</feature>
<dbReference type="SFLD" id="SFLDG01129">
    <property type="entry name" value="C1.5:_HAD__Beta-PGM__Phosphata"/>
    <property type="match status" value="1"/>
</dbReference>
<feature type="binding site" evidence="8">
    <location>
        <position position="186"/>
    </location>
    <ligand>
        <name>substrate</name>
    </ligand>
</feature>
<dbReference type="InterPro" id="IPR027511">
    <property type="entry name" value="ENOPH1_eukaryotes"/>
</dbReference>
<comment type="subcellular location">
    <subcellularLocation>
        <location evidence="8">Cytoplasm</location>
    </subcellularLocation>
    <subcellularLocation>
        <location evidence="8">Nucleus</location>
    </subcellularLocation>
</comment>
<accession>A0A023ER21</accession>
<evidence type="ECO:0000256" key="8">
    <source>
        <dbReference type="HAMAP-Rule" id="MF_03117"/>
    </source>
</evidence>
<comment type="pathway">
    <text evidence="8">Amino-acid biosynthesis; L-methionine biosynthesis via salvage pathway; L-methionine from S-methyl-5-thio-alpha-D-ribose 1-phosphate: step 4/6.</text>
</comment>
<dbReference type="VEuPathDB" id="VectorBase:AALFPA_054595"/>
<evidence type="ECO:0000256" key="1">
    <source>
        <dbReference type="ARBA" id="ARBA00022490"/>
    </source>
</evidence>
<evidence type="ECO:0000256" key="2">
    <source>
        <dbReference type="ARBA" id="ARBA00022605"/>
    </source>
</evidence>
<dbReference type="AlphaFoldDB" id="A0A023ER21"/>
<dbReference type="NCBIfam" id="TIGR01691">
    <property type="entry name" value="enolase-ppase"/>
    <property type="match status" value="1"/>
</dbReference>
<comment type="function">
    <text evidence="8">Bifunctional enzyme that catalyzes the enolization of 2,3-diketo-5-methylthiopentyl-1-phosphate (DK-MTP-1-P) into the intermediate 2-hydroxy-3-keto-5-methylthiopentenyl-1-phosphate (HK-MTPenyl-1-P), which is then dephosphorylated to form the acireductone 1,2-dihydroxy-3-keto-5-methylthiopentene (DHK-MTPene).</text>
</comment>
<feature type="compositionally biased region" description="Low complexity" evidence="9">
    <location>
        <begin position="292"/>
        <end position="309"/>
    </location>
</feature>
<dbReference type="GO" id="GO:0005737">
    <property type="term" value="C:cytoplasm"/>
    <property type="evidence" value="ECO:0007669"/>
    <property type="project" value="UniProtKB-SubCell"/>
</dbReference>
<comment type="pathway">
    <text evidence="8">Amino-acid biosynthesis; L-methionine biosynthesis via salvage pathway; L-methionine from S-methyl-5-thio-alpha-D-ribose 1-phosphate: step 3/6.</text>
</comment>
<dbReference type="HAMAP" id="MF_03117">
    <property type="entry name" value="Salvage_MtnC_euk"/>
    <property type="match status" value="1"/>
</dbReference>
<evidence type="ECO:0000313" key="10">
    <source>
        <dbReference type="EMBL" id="JAC11086.1"/>
    </source>
</evidence>
<dbReference type="InterPro" id="IPR023943">
    <property type="entry name" value="Enolase-ppase_E1"/>
</dbReference>
<feature type="region of interest" description="Disordered" evidence="9">
    <location>
        <begin position="256"/>
        <end position="331"/>
    </location>
</feature>
<keyword evidence="6 8" id="KW-0486">Methionine biosynthesis</keyword>
<sequence>MAAVSFDEKVLAAKKIICDIEGTTSSISFVKDVLFPYALKHVEEYLKSHWSEDATKTVVAALREQADEDKKAEVEGVVTIPAEDSEDIIPDVVKNVEWQMSQDRKTGALKTLQGLVWAQGYKDGTIKGHVYEDVKKALEQWNESGRKVYIYSSGSVDAQKMLFEHSEQGDLVKYLAGYYDTKIGAKQEKNSYEALLKNIEATGEEALFLTDVVAEAKAAKEAGLNVVVLDRPGNAELSEEDRKEFTVISSFTDLPLESAKSAETENGAEKEEKATESTEKVAAETEKEAVETETAAAAETENGAEAENGASKRKIDETAQDDEAQVYPNKR</sequence>
<reference evidence="10" key="1">
    <citation type="journal article" date="2014" name="PLoS Negl. Trop. Dis.">
        <title>Identification and characterization of seminal fluid proteins in the Asian tiger mosquito, Aedes albopictus.</title>
        <authorList>
            <person name="Boes K.E."/>
            <person name="Ribeiro J.M."/>
            <person name="Wong A."/>
            <person name="Harrington L.C."/>
            <person name="Wolfner M.F."/>
            <person name="Sirot L.K."/>
        </authorList>
    </citation>
    <scope>NUCLEOTIDE SEQUENCE</scope>
    <source>
        <tissue evidence="10">Reproductive organs</tissue>
    </source>
</reference>
<keyword evidence="5 8" id="KW-0460">Magnesium</keyword>
<dbReference type="NCBIfam" id="TIGR01549">
    <property type="entry name" value="HAD-SF-IA-v1"/>
    <property type="match status" value="1"/>
</dbReference>
<evidence type="ECO:0000256" key="5">
    <source>
        <dbReference type="ARBA" id="ARBA00022842"/>
    </source>
</evidence>
<evidence type="ECO:0000256" key="3">
    <source>
        <dbReference type="ARBA" id="ARBA00022723"/>
    </source>
</evidence>
<keyword evidence="2 8" id="KW-0028">Amino-acid biosynthesis</keyword>
<dbReference type="EMBL" id="GAPW01002512">
    <property type="protein sequence ID" value="JAC11086.1"/>
    <property type="molecule type" value="mRNA"/>
</dbReference>
<dbReference type="EC" id="3.1.3.77" evidence="8"/>
<dbReference type="UniPathway" id="UPA00904">
    <property type="reaction ID" value="UER00876"/>
</dbReference>
<name>A0A023ER21_AEDAL</name>
<dbReference type="Gene3D" id="3.40.50.1000">
    <property type="entry name" value="HAD superfamily/HAD-like"/>
    <property type="match status" value="1"/>
</dbReference>
<dbReference type="SFLD" id="SFLDG01133">
    <property type="entry name" value="C1.5.4:_Enolase-phosphatase_Li"/>
    <property type="match status" value="1"/>
</dbReference>
<proteinExistence type="evidence at transcript level"/>